<name>A0ABW5SCH7_9FLAO</name>
<gene>
    <name evidence="3" type="ORF">ACFSQ0_05080</name>
</gene>
<accession>A0ABW5SCH7</accession>
<keyword evidence="1" id="KW-1133">Transmembrane helix</keyword>
<dbReference type="Gene3D" id="3.30.10.20">
    <property type="match status" value="2"/>
</dbReference>
<dbReference type="SMART" id="SM00740">
    <property type="entry name" value="PASTA"/>
    <property type="match status" value="2"/>
</dbReference>
<dbReference type="EMBL" id="JBHULZ010000023">
    <property type="protein sequence ID" value="MFD2697356.1"/>
    <property type="molecule type" value="Genomic_DNA"/>
</dbReference>
<feature type="domain" description="PASTA" evidence="2">
    <location>
        <begin position="40"/>
        <end position="108"/>
    </location>
</feature>
<evidence type="ECO:0000313" key="3">
    <source>
        <dbReference type="EMBL" id="MFD2697356.1"/>
    </source>
</evidence>
<keyword evidence="1" id="KW-0812">Transmembrane</keyword>
<organism evidence="3 4">
    <name type="scientific">Mesonia sediminis</name>
    <dbReference type="NCBI Taxonomy" id="1703946"/>
    <lineage>
        <taxon>Bacteria</taxon>
        <taxon>Pseudomonadati</taxon>
        <taxon>Bacteroidota</taxon>
        <taxon>Flavobacteriia</taxon>
        <taxon>Flavobacteriales</taxon>
        <taxon>Flavobacteriaceae</taxon>
        <taxon>Mesonia</taxon>
    </lineage>
</organism>
<dbReference type="RefSeq" id="WP_379045056.1">
    <property type="nucleotide sequence ID" value="NZ_JBHULZ010000023.1"/>
</dbReference>
<feature type="domain" description="PASTA" evidence="2">
    <location>
        <begin position="110"/>
        <end position="180"/>
    </location>
</feature>
<keyword evidence="4" id="KW-1185">Reference proteome</keyword>
<dbReference type="InterPro" id="IPR005543">
    <property type="entry name" value="PASTA_dom"/>
</dbReference>
<reference evidence="4" key="1">
    <citation type="journal article" date="2019" name="Int. J. Syst. Evol. Microbiol.">
        <title>The Global Catalogue of Microorganisms (GCM) 10K type strain sequencing project: providing services to taxonomists for standard genome sequencing and annotation.</title>
        <authorList>
            <consortium name="The Broad Institute Genomics Platform"/>
            <consortium name="The Broad Institute Genome Sequencing Center for Infectious Disease"/>
            <person name="Wu L."/>
            <person name="Ma J."/>
        </authorList>
    </citation>
    <scope>NUCLEOTIDE SEQUENCE [LARGE SCALE GENOMIC DNA]</scope>
    <source>
        <strain evidence="4">KCTC 42255</strain>
    </source>
</reference>
<evidence type="ECO:0000313" key="4">
    <source>
        <dbReference type="Proteomes" id="UP001597357"/>
    </source>
</evidence>
<sequence length="189" mass="21431">MKLFRFLFSKLFVYQLLIALLVVFIIVFAALSWLDSTTNHDQRIEVPDLSKLSLEVVEEELKAYGLRYVVIDSSNYNPDYPIYSVIEQNPKPGKNVKENRKIYLTLNPSGYAKIEIPEIEGRTKRQVIPTLKSIGFEIGEITYKPNLAKDAVIGLRHNGKAVKAGERLPKTSVIDLVLGDGSRNYNSEE</sequence>
<feature type="transmembrane region" description="Helical" evidence="1">
    <location>
        <begin position="12"/>
        <end position="34"/>
    </location>
</feature>
<evidence type="ECO:0000259" key="2">
    <source>
        <dbReference type="PROSITE" id="PS51178"/>
    </source>
</evidence>
<dbReference type="Pfam" id="PF03793">
    <property type="entry name" value="PASTA"/>
    <property type="match status" value="1"/>
</dbReference>
<proteinExistence type="predicted"/>
<dbReference type="PROSITE" id="PS51178">
    <property type="entry name" value="PASTA"/>
    <property type="match status" value="2"/>
</dbReference>
<dbReference type="Proteomes" id="UP001597357">
    <property type="component" value="Unassembled WGS sequence"/>
</dbReference>
<dbReference type="SUPFAM" id="SSF54184">
    <property type="entry name" value="Penicillin-binding protein 2x (pbp-2x), c-terminal domain"/>
    <property type="match status" value="1"/>
</dbReference>
<dbReference type="CDD" id="cd06577">
    <property type="entry name" value="PASTA_pknB"/>
    <property type="match status" value="2"/>
</dbReference>
<evidence type="ECO:0000256" key="1">
    <source>
        <dbReference type="SAM" id="Phobius"/>
    </source>
</evidence>
<keyword evidence="1" id="KW-0472">Membrane</keyword>
<protein>
    <submittedName>
        <fullName evidence="3">PASTA domain-containing protein</fullName>
    </submittedName>
</protein>
<comment type="caution">
    <text evidence="3">The sequence shown here is derived from an EMBL/GenBank/DDBJ whole genome shotgun (WGS) entry which is preliminary data.</text>
</comment>